<dbReference type="AlphaFoldDB" id="A0A3D9U5D3"/>
<evidence type="ECO:0000313" key="3">
    <source>
        <dbReference type="Proteomes" id="UP000256253"/>
    </source>
</evidence>
<organism evidence="2 3">
    <name type="scientific">Calidifontibacter indicus</name>
    <dbReference type="NCBI Taxonomy" id="419650"/>
    <lineage>
        <taxon>Bacteria</taxon>
        <taxon>Bacillati</taxon>
        <taxon>Actinomycetota</taxon>
        <taxon>Actinomycetes</taxon>
        <taxon>Micrococcales</taxon>
        <taxon>Dermacoccaceae</taxon>
        <taxon>Calidifontibacter</taxon>
    </lineage>
</organism>
<sequence length="241" mass="26453">MNEDPAARSHLEEVIRHARTEGPLDDLCALIEKVHETNRKRHEPKLGDDALSFGIQCHRNILQLAPAHIGNMQEVEVSGSQTLEISFASKVWHLSKVTSRTATWSPHQISWDSSEVRLRAARANTRLYWPSEETLFASLPPDDLSLYNTKPQALHYLHLAWQGLDEDGIRIFAGFPRVGSSPWLAVVELTTGRGGTGGLPLPGDVSPTSSPDHDAMAEPTVAVKRRRPAGQEEAPHSGAGS</sequence>
<name>A0A3D9U5D3_9MICO</name>
<dbReference type="Proteomes" id="UP000256253">
    <property type="component" value="Unassembled WGS sequence"/>
</dbReference>
<dbReference type="EMBL" id="QTUA01000002">
    <property type="protein sequence ID" value="REF24609.1"/>
    <property type="molecule type" value="Genomic_DNA"/>
</dbReference>
<proteinExistence type="predicted"/>
<comment type="caution">
    <text evidence="2">The sequence shown here is derived from an EMBL/GenBank/DDBJ whole genome shotgun (WGS) entry which is preliminary data.</text>
</comment>
<protein>
    <submittedName>
        <fullName evidence="2">Uncharacterized protein</fullName>
    </submittedName>
</protein>
<evidence type="ECO:0000313" key="2">
    <source>
        <dbReference type="EMBL" id="REF24609.1"/>
    </source>
</evidence>
<dbReference type="RefSeq" id="WP_115924471.1">
    <property type="nucleotide sequence ID" value="NZ_QTUA01000002.1"/>
</dbReference>
<reference evidence="2 3" key="1">
    <citation type="submission" date="2018-08" db="EMBL/GenBank/DDBJ databases">
        <title>Sequencing the genomes of 1000 actinobacteria strains.</title>
        <authorList>
            <person name="Klenk H.-P."/>
        </authorList>
    </citation>
    <scope>NUCLEOTIDE SEQUENCE [LARGE SCALE GENOMIC DNA]</scope>
    <source>
        <strain evidence="2 3">DSM 22967</strain>
    </source>
</reference>
<evidence type="ECO:0000256" key="1">
    <source>
        <dbReference type="SAM" id="MobiDB-lite"/>
    </source>
</evidence>
<keyword evidence="3" id="KW-1185">Reference proteome</keyword>
<gene>
    <name evidence="2" type="ORF">DFJ65_3395</name>
</gene>
<accession>A0A3D9U5D3</accession>
<feature type="region of interest" description="Disordered" evidence="1">
    <location>
        <begin position="194"/>
        <end position="241"/>
    </location>
</feature>
<dbReference type="OrthoDB" id="3346899at2"/>